<reference evidence="5" key="1">
    <citation type="submission" date="2010-07" db="EMBL/GenBank/DDBJ databases">
        <title>The genome sequence of Gaeumannomyces graminis var. tritici strain R3-111a-1.</title>
        <authorList>
            <consortium name="The Broad Institute Genome Sequencing Platform"/>
            <person name="Ma L.-J."/>
            <person name="Dead R."/>
            <person name="Young S."/>
            <person name="Zeng Q."/>
            <person name="Koehrsen M."/>
            <person name="Alvarado L."/>
            <person name="Berlin A."/>
            <person name="Chapman S.B."/>
            <person name="Chen Z."/>
            <person name="Freedman E."/>
            <person name="Gellesch M."/>
            <person name="Goldberg J."/>
            <person name="Griggs A."/>
            <person name="Gujja S."/>
            <person name="Heilman E.R."/>
            <person name="Heiman D."/>
            <person name="Hepburn T."/>
            <person name="Howarth C."/>
            <person name="Jen D."/>
            <person name="Larson L."/>
            <person name="Mehta T."/>
            <person name="Neiman D."/>
            <person name="Pearson M."/>
            <person name="Roberts A."/>
            <person name="Saif S."/>
            <person name="Shea T."/>
            <person name="Shenoy N."/>
            <person name="Sisk P."/>
            <person name="Stolte C."/>
            <person name="Sykes S."/>
            <person name="Walk T."/>
            <person name="White J."/>
            <person name="Yandava C."/>
            <person name="Haas B."/>
            <person name="Nusbaum C."/>
            <person name="Birren B."/>
        </authorList>
    </citation>
    <scope>NUCLEOTIDE SEQUENCE [LARGE SCALE GENOMIC DNA]</scope>
    <source>
        <strain evidence="5">R3-111a-1</strain>
    </source>
</reference>
<dbReference type="GeneID" id="20345573"/>
<feature type="signal peptide" evidence="1">
    <location>
        <begin position="1"/>
        <end position="20"/>
    </location>
</feature>
<keyword evidence="5" id="KW-1185">Reference proteome</keyword>
<reference evidence="3" key="2">
    <citation type="submission" date="2010-07" db="EMBL/GenBank/DDBJ databases">
        <authorList>
            <consortium name="The Broad Institute Genome Sequencing Platform"/>
            <consortium name="Broad Institute Genome Sequencing Center for Infectious Disease"/>
            <person name="Ma L.-J."/>
            <person name="Dead R."/>
            <person name="Young S."/>
            <person name="Zeng Q."/>
            <person name="Koehrsen M."/>
            <person name="Alvarado L."/>
            <person name="Berlin A."/>
            <person name="Chapman S.B."/>
            <person name="Chen Z."/>
            <person name="Freedman E."/>
            <person name="Gellesch M."/>
            <person name="Goldberg J."/>
            <person name="Griggs A."/>
            <person name="Gujja S."/>
            <person name="Heilman E.R."/>
            <person name="Heiman D."/>
            <person name="Hepburn T."/>
            <person name="Howarth C."/>
            <person name="Jen D."/>
            <person name="Larson L."/>
            <person name="Mehta T."/>
            <person name="Neiman D."/>
            <person name="Pearson M."/>
            <person name="Roberts A."/>
            <person name="Saif S."/>
            <person name="Shea T."/>
            <person name="Shenoy N."/>
            <person name="Sisk P."/>
            <person name="Stolte C."/>
            <person name="Sykes S."/>
            <person name="Walk T."/>
            <person name="White J."/>
            <person name="Yandava C."/>
            <person name="Haas B."/>
            <person name="Nusbaum C."/>
            <person name="Birren B."/>
        </authorList>
    </citation>
    <scope>NUCLEOTIDE SEQUENCE</scope>
    <source>
        <strain evidence="3">R3-111a-1</strain>
    </source>
</reference>
<dbReference type="EMBL" id="GL385397">
    <property type="protein sequence ID" value="EJT75178.1"/>
    <property type="molecule type" value="Genomic_DNA"/>
</dbReference>
<reference evidence="4" key="5">
    <citation type="submission" date="2018-04" db="UniProtKB">
        <authorList>
            <consortium name="EnsemblFungi"/>
        </authorList>
    </citation>
    <scope>IDENTIFICATION</scope>
    <source>
        <strain evidence="4">R3-111a-1</strain>
    </source>
</reference>
<feature type="domain" description="Peptidase A1" evidence="2">
    <location>
        <begin position="128"/>
        <end position="208"/>
    </location>
</feature>
<evidence type="ECO:0000313" key="4">
    <source>
        <dbReference type="EnsemblFungi" id="EJT75178"/>
    </source>
</evidence>
<dbReference type="HOGENOM" id="CLU_1133638_0_0_1"/>
<proteinExistence type="predicted"/>
<reference evidence="3" key="3">
    <citation type="submission" date="2010-09" db="EMBL/GenBank/DDBJ databases">
        <title>Annotation of Gaeumannomyces graminis var. tritici R3-111a-1.</title>
        <authorList>
            <consortium name="The Broad Institute Genome Sequencing Platform"/>
            <person name="Ma L.-J."/>
            <person name="Dead R."/>
            <person name="Young S.K."/>
            <person name="Zeng Q."/>
            <person name="Gargeya S."/>
            <person name="Fitzgerald M."/>
            <person name="Haas B."/>
            <person name="Abouelleil A."/>
            <person name="Alvarado L."/>
            <person name="Arachchi H.M."/>
            <person name="Berlin A."/>
            <person name="Brown A."/>
            <person name="Chapman S.B."/>
            <person name="Chen Z."/>
            <person name="Dunbar C."/>
            <person name="Freedman E."/>
            <person name="Gearin G."/>
            <person name="Gellesch M."/>
            <person name="Goldberg J."/>
            <person name="Griggs A."/>
            <person name="Gujja S."/>
            <person name="Heiman D."/>
            <person name="Howarth C."/>
            <person name="Larson L."/>
            <person name="Lui A."/>
            <person name="MacDonald P.J.P."/>
            <person name="Mehta T."/>
            <person name="Montmayeur A."/>
            <person name="Murphy C."/>
            <person name="Neiman D."/>
            <person name="Pearson M."/>
            <person name="Priest M."/>
            <person name="Roberts A."/>
            <person name="Saif S."/>
            <person name="Shea T."/>
            <person name="Shenoy N."/>
            <person name="Sisk P."/>
            <person name="Stolte C."/>
            <person name="Sykes S."/>
            <person name="Yandava C."/>
            <person name="Wortman J."/>
            <person name="Nusbaum C."/>
            <person name="Birren B."/>
        </authorList>
    </citation>
    <scope>NUCLEOTIDE SEQUENCE</scope>
    <source>
        <strain evidence="3">R3-111a-1</strain>
    </source>
</reference>
<dbReference type="AlphaFoldDB" id="J3NV06"/>
<name>J3NV06_GAET3</name>
<dbReference type="OrthoDB" id="771136at2759"/>
<dbReference type="InterPro" id="IPR033121">
    <property type="entry name" value="PEPTIDASE_A1"/>
</dbReference>
<dbReference type="VEuPathDB" id="FungiDB:GGTG_05115"/>
<organism evidence="3">
    <name type="scientific">Gaeumannomyces tritici (strain R3-111a-1)</name>
    <name type="common">Wheat and barley take-all root rot fungus</name>
    <name type="synonym">Gaeumannomyces graminis var. tritici</name>
    <dbReference type="NCBI Taxonomy" id="644352"/>
    <lineage>
        <taxon>Eukaryota</taxon>
        <taxon>Fungi</taxon>
        <taxon>Dikarya</taxon>
        <taxon>Ascomycota</taxon>
        <taxon>Pezizomycotina</taxon>
        <taxon>Sordariomycetes</taxon>
        <taxon>Sordariomycetidae</taxon>
        <taxon>Magnaporthales</taxon>
        <taxon>Magnaporthaceae</taxon>
        <taxon>Gaeumannomyces</taxon>
    </lineage>
</organism>
<dbReference type="eggNOG" id="KOG1339">
    <property type="taxonomic scope" value="Eukaryota"/>
</dbReference>
<dbReference type="STRING" id="644352.J3NV06"/>
<dbReference type="Proteomes" id="UP000006039">
    <property type="component" value="Unassembled WGS sequence"/>
</dbReference>
<sequence>MARTATAVLAAVALAQAGSAMVVDLPVWFRNTYCTVSMPVGTPPQDHLLHFGTGSGTSWMVSEDKDCPNGSRFPRNAYSLNASSTSQDLGVKGSIDYLGGVLVDPDLHRRHQVVVALHARRPCANMPLCSEFNASWAVTFTFSSGDDDGRRFRNLTVRGDQLATSGFADRDDACFPPFDSSENPRLALFGRNFLHRFYTVFNYGASSVEEFKLRIGFGQLKSEFQPPAVIQGEKPSSSRVASRRK</sequence>
<keyword evidence="1" id="KW-0732">Signal</keyword>
<gene>
    <name evidence="4" type="primary">20345573</name>
    <name evidence="3" type="ORF">GGTG_05115</name>
</gene>
<feature type="domain" description="Peptidase A1" evidence="2">
    <location>
        <begin position="38"/>
        <end position="98"/>
    </location>
</feature>
<feature type="chain" id="PRO_5015094504" description="Peptidase A1 domain-containing protein" evidence="1">
    <location>
        <begin position="21"/>
        <end position="245"/>
    </location>
</feature>
<dbReference type="Gene3D" id="2.40.70.10">
    <property type="entry name" value="Acid Proteases"/>
    <property type="match status" value="2"/>
</dbReference>
<dbReference type="RefSeq" id="XP_009221178.1">
    <property type="nucleotide sequence ID" value="XM_009222914.1"/>
</dbReference>
<dbReference type="InterPro" id="IPR021109">
    <property type="entry name" value="Peptidase_aspartic_dom_sf"/>
</dbReference>
<evidence type="ECO:0000259" key="2">
    <source>
        <dbReference type="Pfam" id="PF00026"/>
    </source>
</evidence>
<evidence type="ECO:0000313" key="3">
    <source>
        <dbReference type="EMBL" id="EJT75178.1"/>
    </source>
</evidence>
<dbReference type="SUPFAM" id="SSF50630">
    <property type="entry name" value="Acid proteases"/>
    <property type="match status" value="2"/>
</dbReference>
<dbReference type="Pfam" id="PF00026">
    <property type="entry name" value="Asp"/>
    <property type="match status" value="2"/>
</dbReference>
<accession>J3NV06</accession>
<evidence type="ECO:0000313" key="5">
    <source>
        <dbReference type="Proteomes" id="UP000006039"/>
    </source>
</evidence>
<protein>
    <recommendedName>
        <fullName evidence="2">Peptidase A1 domain-containing protein</fullName>
    </recommendedName>
</protein>
<evidence type="ECO:0000256" key="1">
    <source>
        <dbReference type="SAM" id="SignalP"/>
    </source>
</evidence>
<reference evidence="4" key="4">
    <citation type="journal article" date="2015" name="G3 (Bethesda)">
        <title>Genome sequences of three phytopathogenic species of the Magnaporthaceae family of fungi.</title>
        <authorList>
            <person name="Okagaki L.H."/>
            <person name="Nunes C.C."/>
            <person name="Sailsbery J."/>
            <person name="Clay B."/>
            <person name="Brown D."/>
            <person name="John T."/>
            <person name="Oh Y."/>
            <person name="Young N."/>
            <person name="Fitzgerald M."/>
            <person name="Haas B.J."/>
            <person name="Zeng Q."/>
            <person name="Young S."/>
            <person name="Adiconis X."/>
            <person name="Fan L."/>
            <person name="Levin J.Z."/>
            <person name="Mitchell T.K."/>
            <person name="Okubara P.A."/>
            <person name="Farman M.L."/>
            <person name="Kohn L.M."/>
            <person name="Birren B."/>
            <person name="Ma L.-J."/>
            <person name="Dean R.A."/>
        </authorList>
    </citation>
    <scope>NUCLEOTIDE SEQUENCE</scope>
    <source>
        <strain evidence="4">R3-111a-1</strain>
    </source>
</reference>
<dbReference type="EnsemblFungi" id="EJT75178">
    <property type="protein sequence ID" value="EJT75178"/>
    <property type="gene ID" value="GGTG_05115"/>
</dbReference>